<feature type="non-terminal residue" evidence="1">
    <location>
        <position position="410"/>
    </location>
</feature>
<dbReference type="EMBL" id="ML769862">
    <property type="protein sequence ID" value="KAE9386624.1"/>
    <property type="molecule type" value="Genomic_DNA"/>
</dbReference>
<gene>
    <name evidence="1" type="ORF">BT96DRAFT_1026167</name>
</gene>
<sequence length="410" mass="46751">MSRILPHKNRQEYQTTELLPLSMVNCQLRRICFPFLFSYVEVKGHPDVEKLTALCAVNKDFAASIKSIDLSHFLFPLLSQLPPSHFPNLVQINSTCNQLTIPLITAIKFHPAPTFFFESFTLPPSTSILDSQLLSPSDLAKVVLDQQTVTDELKLIDIGKYLSRGVRVNVLVITLNTFTTPLLNESFGERKFPGLRELSIQVDPGTRPFTLSWLSKLAREHPLLMSIVIQDNRRVRTLDLDFFKREPIIPFLESFVDQVRNEGLIDTISIRSFGISRVEPGSAFTSERFGEWYVSQMSFHVHQWGSGHFLHLAHASFPRIVKLGFSTDRSVACPFDDLVKSLRRFPSLEEVYFVQPISMFEEYIAMQAPNCSNNLEAAIIQYTSRISQQIPNIKTIFIDDQFAPPKKDRG</sequence>
<name>A0A6A4GN64_9AGAR</name>
<accession>A0A6A4GN64</accession>
<protein>
    <submittedName>
        <fullName evidence="1">Uncharacterized protein</fullName>
    </submittedName>
</protein>
<organism evidence="1 2">
    <name type="scientific">Gymnopus androsaceus JB14</name>
    <dbReference type="NCBI Taxonomy" id="1447944"/>
    <lineage>
        <taxon>Eukaryota</taxon>
        <taxon>Fungi</taxon>
        <taxon>Dikarya</taxon>
        <taxon>Basidiomycota</taxon>
        <taxon>Agaricomycotina</taxon>
        <taxon>Agaricomycetes</taxon>
        <taxon>Agaricomycetidae</taxon>
        <taxon>Agaricales</taxon>
        <taxon>Marasmiineae</taxon>
        <taxon>Omphalotaceae</taxon>
        <taxon>Gymnopus</taxon>
    </lineage>
</organism>
<dbReference type="Proteomes" id="UP000799118">
    <property type="component" value="Unassembled WGS sequence"/>
</dbReference>
<reference evidence="1" key="1">
    <citation type="journal article" date="2019" name="Environ. Microbiol.">
        <title>Fungal ecological strategies reflected in gene transcription - a case study of two litter decomposers.</title>
        <authorList>
            <person name="Barbi F."/>
            <person name="Kohler A."/>
            <person name="Barry K."/>
            <person name="Baskaran P."/>
            <person name="Daum C."/>
            <person name="Fauchery L."/>
            <person name="Ihrmark K."/>
            <person name="Kuo A."/>
            <person name="LaButti K."/>
            <person name="Lipzen A."/>
            <person name="Morin E."/>
            <person name="Grigoriev I.V."/>
            <person name="Henrissat B."/>
            <person name="Lindahl B."/>
            <person name="Martin F."/>
        </authorList>
    </citation>
    <scope>NUCLEOTIDE SEQUENCE</scope>
    <source>
        <strain evidence="1">JB14</strain>
    </source>
</reference>
<keyword evidence="2" id="KW-1185">Reference proteome</keyword>
<evidence type="ECO:0000313" key="1">
    <source>
        <dbReference type="EMBL" id="KAE9386624.1"/>
    </source>
</evidence>
<evidence type="ECO:0000313" key="2">
    <source>
        <dbReference type="Proteomes" id="UP000799118"/>
    </source>
</evidence>
<dbReference type="AlphaFoldDB" id="A0A6A4GN64"/>
<proteinExistence type="predicted"/>